<dbReference type="Proteomes" id="UP001358417">
    <property type="component" value="Unassembled WGS sequence"/>
</dbReference>
<evidence type="ECO:0000256" key="2">
    <source>
        <dbReference type="SAM" id="Phobius"/>
    </source>
</evidence>
<evidence type="ECO:0000313" key="5">
    <source>
        <dbReference type="EMBL" id="KAK5050391.1"/>
    </source>
</evidence>
<reference evidence="5 6" key="1">
    <citation type="submission" date="2023-08" db="EMBL/GenBank/DDBJ databases">
        <title>Black Yeasts Isolated from many extreme environments.</title>
        <authorList>
            <person name="Coleine C."/>
            <person name="Stajich J.E."/>
            <person name="Selbmann L."/>
        </authorList>
    </citation>
    <scope>NUCLEOTIDE SEQUENCE [LARGE SCALE GENOMIC DNA]</scope>
    <source>
        <strain evidence="5 6">CCFEE 5792</strain>
    </source>
</reference>
<feature type="chain" id="PRO_5043541426" description="Vacuolar sorting protein Vps3844 C-terminal domain-containing protein" evidence="3">
    <location>
        <begin position="20"/>
        <end position="391"/>
    </location>
</feature>
<accession>A0AAV9N9I2</accession>
<gene>
    <name evidence="5" type="ORF">LTR84_003672</name>
</gene>
<comment type="caution">
    <text evidence="5">The sequence shown here is derived from an EMBL/GenBank/DDBJ whole genome shotgun (WGS) entry which is preliminary data.</text>
</comment>
<dbReference type="InterPro" id="IPR024382">
    <property type="entry name" value="Vps3844_C"/>
</dbReference>
<feature type="signal peptide" evidence="3">
    <location>
        <begin position="1"/>
        <end position="19"/>
    </location>
</feature>
<dbReference type="PANTHER" id="PTHR36853:SF1">
    <property type="entry name" value="DUF3844 DOMAIN-CONTAINING PROTEIN"/>
    <property type="match status" value="1"/>
</dbReference>
<keyword evidence="6" id="KW-1185">Reference proteome</keyword>
<protein>
    <recommendedName>
        <fullName evidence="4">Vacuolar sorting protein Vps3844 C-terminal domain-containing protein</fullName>
    </recommendedName>
</protein>
<evidence type="ECO:0000256" key="1">
    <source>
        <dbReference type="SAM" id="MobiDB-lite"/>
    </source>
</evidence>
<dbReference type="GO" id="GO:0005783">
    <property type="term" value="C:endoplasmic reticulum"/>
    <property type="evidence" value="ECO:0007669"/>
    <property type="project" value="TreeGrafter"/>
</dbReference>
<sequence length="391" mass="41707">MKSPISFLPCAALLQHVAAQGAYLFTIDRSVVSSSTAMLESELANAIVARRRALTADRSIGSMNENSLDDLNIYGGYQTPLFGETTTDEAPGKLFIRLTDVDMSVGDFEQLPDIWVQNPTRDLLTDFKAIPDRQTKDGICEYLVPPSLNAPNTKGVELIFSYPLEGEPTCLRASEIPQIPLILSLHNFMPTSPSEVKGALPGLVRILKHFSATQNVESTVLILPSKLAKANPKPHPRRSGGEPEEEPLDLSSIAPLASTSKLTSQPTGNSSANFTLPRVIPECFASQSACDNTTNFCSGHGTCYQAHSKCFKCRCGSTLARVNADGTTKTTQWGGLACQKKDVSVPFILFATFGVFMAAVIAGGIGLLYNMGAEPLPSVIGAGVAGPKAGK</sequence>
<dbReference type="EMBL" id="JAVRRD010000017">
    <property type="protein sequence ID" value="KAK5050391.1"/>
    <property type="molecule type" value="Genomic_DNA"/>
</dbReference>
<name>A0AAV9N9I2_9EURO</name>
<dbReference type="Pfam" id="PF12955">
    <property type="entry name" value="Vps3844_C"/>
    <property type="match status" value="1"/>
</dbReference>
<proteinExistence type="predicted"/>
<dbReference type="RefSeq" id="XP_064704977.1">
    <property type="nucleotide sequence ID" value="XM_064847256.1"/>
</dbReference>
<evidence type="ECO:0000259" key="4">
    <source>
        <dbReference type="Pfam" id="PF12955"/>
    </source>
</evidence>
<feature type="transmembrane region" description="Helical" evidence="2">
    <location>
        <begin position="347"/>
        <end position="369"/>
    </location>
</feature>
<dbReference type="InterPro" id="IPR053065">
    <property type="entry name" value="Archenteron_Induction-Rel"/>
</dbReference>
<keyword evidence="2" id="KW-0812">Transmembrane</keyword>
<evidence type="ECO:0000313" key="6">
    <source>
        <dbReference type="Proteomes" id="UP001358417"/>
    </source>
</evidence>
<keyword evidence="3" id="KW-0732">Signal</keyword>
<keyword evidence="2" id="KW-1133">Transmembrane helix</keyword>
<dbReference type="GeneID" id="89971855"/>
<feature type="domain" description="Vacuolar sorting protein Vps3844 C-terminal" evidence="4">
    <location>
        <begin position="283"/>
        <end position="382"/>
    </location>
</feature>
<feature type="region of interest" description="Disordered" evidence="1">
    <location>
        <begin position="227"/>
        <end position="249"/>
    </location>
</feature>
<keyword evidence="2" id="KW-0472">Membrane</keyword>
<organism evidence="5 6">
    <name type="scientific">Exophiala bonariae</name>
    <dbReference type="NCBI Taxonomy" id="1690606"/>
    <lineage>
        <taxon>Eukaryota</taxon>
        <taxon>Fungi</taxon>
        <taxon>Dikarya</taxon>
        <taxon>Ascomycota</taxon>
        <taxon>Pezizomycotina</taxon>
        <taxon>Eurotiomycetes</taxon>
        <taxon>Chaetothyriomycetidae</taxon>
        <taxon>Chaetothyriales</taxon>
        <taxon>Herpotrichiellaceae</taxon>
        <taxon>Exophiala</taxon>
    </lineage>
</organism>
<evidence type="ECO:0000256" key="3">
    <source>
        <dbReference type="SAM" id="SignalP"/>
    </source>
</evidence>
<dbReference type="AlphaFoldDB" id="A0AAV9N9I2"/>
<dbReference type="PANTHER" id="PTHR36853">
    <property type="entry name" value="EXPRESSED PROTEIN"/>
    <property type="match status" value="1"/>
</dbReference>